<proteinExistence type="predicted"/>
<feature type="transmembrane region" description="Helical" evidence="1">
    <location>
        <begin position="62"/>
        <end position="81"/>
    </location>
</feature>
<name>G9ZJC5_9GAMM</name>
<keyword evidence="1" id="KW-1133">Transmembrane helix</keyword>
<reference evidence="2 3" key="1">
    <citation type="submission" date="2011-08" db="EMBL/GenBank/DDBJ databases">
        <authorList>
            <person name="Weinstock G."/>
            <person name="Sodergren E."/>
            <person name="Clifton S."/>
            <person name="Fulton L."/>
            <person name="Fulton B."/>
            <person name="Courtney L."/>
            <person name="Fronick C."/>
            <person name="Harrison M."/>
            <person name="Strong C."/>
            <person name="Farmer C."/>
            <person name="Delahaunty K."/>
            <person name="Markovic C."/>
            <person name="Hall O."/>
            <person name="Minx P."/>
            <person name="Tomlinson C."/>
            <person name="Mitreva M."/>
            <person name="Hou S."/>
            <person name="Chen J."/>
            <person name="Wollam A."/>
            <person name="Pepin K.H."/>
            <person name="Johnson M."/>
            <person name="Bhonagiri V."/>
            <person name="Zhang X."/>
            <person name="Suruliraj S."/>
            <person name="Warren W."/>
            <person name="Chinwalla A."/>
            <person name="Mardis E.R."/>
            <person name="Wilson R.K."/>
        </authorList>
    </citation>
    <scope>NUCLEOTIDE SEQUENCE [LARGE SCALE GENOMIC DNA]</scope>
    <source>
        <strain evidence="2 3">F0432</strain>
    </source>
</reference>
<comment type="caution">
    <text evidence="2">The sequence shown here is derived from an EMBL/GenBank/DDBJ whole genome shotgun (WGS) entry which is preliminary data.</text>
</comment>
<dbReference type="STRING" id="797473.HMPREF9080_02894"/>
<keyword evidence="1" id="KW-0472">Membrane</keyword>
<accession>G9ZJC5</accession>
<dbReference type="HOGENOM" id="CLU_1783386_0_0_6"/>
<evidence type="ECO:0000256" key="1">
    <source>
        <dbReference type="SAM" id="Phobius"/>
    </source>
</evidence>
<evidence type="ECO:0000313" key="3">
    <source>
        <dbReference type="Proteomes" id="UP000004750"/>
    </source>
</evidence>
<dbReference type="Proteomes" id="UP000004750">
    <property type="component" value="Unassembled WGS sequence"/>
</dbReference>
<gene>
    <name evidence="2" type="ORF">HMPREF9080_02894</name>
</gene>
<protein>
    <submittedName>
        <fullName evidence="2">Uncharacterized protein</fullName>
    </submittedName>
</protein>
<evidence type="ECO:0000313" key="2">
    <source>
        <dbReference type="EMBL" id="EHM50266.1"/>
    </source>
</evidence>
<sequence length="145" mass="16908">MQEKQCPCRGMLPLRVKGKLLMRCLQFGQKGFSNLQPAGIHQRENMIRTLVTNNIVRERIRIVIPIPSFILVIVIVIGYILPQIEGKPDCFMNFRIYPPDQAEQCNKNVLFKTVFHEISPVKETKKQEKQYPGREYFPCRLRCCG</sequence>
<keyword evidence="1" id="KW-0812">Transmembrane</keyword>
<dbReference type="AlphaFoldDB" id="G9ZJC5"/>
<organism evidence="2 3">
    <name type="scientific">Cardiobacterium valvarum F0432</name>
    <dbReference type="NCBI Taxonomy" id="797473"/>
    <lineage>
        <taxon>Bacteria</taxon>
        <taxon>Pseudomonadati</taxon>
        <taxon>Pseudomonadota</taxon>
        <taxon>Gammaproteobacteria</taxon>
        <taxon>Cardiobacteriales</taxon>
        <taxon>Cardiobacteriaceae</taxon>
        <taxon>Cardiobacterium</taxon>
    </lineage>
</organism>
<dbReference type="EMBL" id="AGCM01000184">
    <property type="protein sequence ID" value="EHM50266.1"/>
    <property type="molecule type" value="Genomic_DNA"/>
</dbReference>